<evidence type="ECO:0000313" key="1">
    <source>
        <dbReference type="EMBL" id="EDR02935.1"/>
    </source>
</evidence>
<dbReference type="Proteomes" id="UP000001194">
    <property type="component" value="Unassembled WGS sequence"/>
</dbReference>
<gene>
    <name evidence="1" type="ORF">LACBIDRAFT_331947</name>
</gene>
<proteinExistence type="predicted"/>
<keyword evidence="2" id="KW-1185">Reference proteome</keyword>
<evidence type="ECO:0000313" key="2">
    <source>
        <dbReference type="Proteomes" id="UP000001194"/>
    </source>
</evidence>
<reference evidence="1 2" key="1">
    <citation type="journal article" date="2008" name="Nature">
        <title>The genome of Laccaria bicolor provides insights into mycorrhizal symbiosis.</title>
        <authorList>
            <person name="Martin F."/>
            <person name="Aerts A."/>
            <person name="Ahren D."/>
            <person name="Brun A."/>
            <person name="Danchin E.G.J."/>
            <person name="Duchaussoy F."/>
            <person name="Gibon J."/>
            <person name="Kohler A."/>
            <person name="Lindquist E."/>
            <person name="Pereda V."/>
            <person name="Salamov A."/>
            <person name="Shapiro H.J."/>
            <person name="Wuyts J."/>
            <person name="Blaudez D."/>
            <person name="Buee M."/>
            <person name="Brokstein P."/>
            <person name="Canbaeck B."/>
            <person name="Cohen D."/>
            <person name="Courty P.E."/>
            <person name="Coutinho P.M."/>
            <person name="Delaruelle C."/>
            <person name="Detter J.C."/>
            <person name="Deveau A."/>
            <person name="DiFazio S."/>
            <person name="Duplessis S."/>
            <person name="Fraissinet-Tachet L."/>
            <person name="Lucic E."/>
            <person name="Frey-Klett P."/>
            <person name="Fourrey C."/>
            <person name="Feussner I."/>
            <person name="Gay G."/>
            <person name="Grimwood J."/>
            <person name="Hoegger P.J."/>
            <person name="Jain P."/>
            <person name="Kilaru S."/>
            <person name="Labbe J."/>
            <person name="Lin Y.C."/>
            <person name="Legue V."/>
            <person name="Le Tacon F."/>
            <person name="Marmeisse R."/>
            <person name="Melayah D."/>
            <person name="Montanini B."/>
            <person name="Muratet M."/>
            <person name="Nehls U."/>
            <person name="Niculita-Hirzel H."/>
            <person name="Oudot-Le Secq M.P."/>
            <person name="Peter M."/>
            <person name="Quesneville H."/>
            <person name="Rajashekar B."/>
            <person name="Reich M."/>
            <person name="Rouhier N."/>
            <person name="Schmutz J."/>
            <person name="Yin T."/>
            <person name="Chalot M."/>
            <person name="Henrissat B."/>
            <person name="Kuees U."/>
            <person name="Lucas S."/>
            <person name="Van de Peer Y."/>
            <person name="Podila G.K."/>
            <person name="Polle A."/>
            <person name="Pukkila P.J."/>
            <person name="Richardson P.M."/>
            <person name="Rouze P."/>
            <person name="Sanders I.R."/>
            <person name="Stajich J.E."/>
            <person name="Tunlid A."/>
            <person name="Tuskan G."/>
            <person name="Grigoriev I.V."/>
        </authorList>
    </citation>
    <scope>NUCLEOTIDE SEQUENCE [LARGE SCALE GENOMIC DNA]</scope>
    <source>
        <strain evidence="2">S238N-H82 / ATCC MYA-4686</strain>
    </source>
</reference>
<dbReference type="EMBL" id="DS547127">
    <property type="protein sequence ID" value="EDR02935.1"/>
    <property type="molecule type" value="Genomic_DNA"/>
</dbReference>
<name>B0DR47_LACBS</name>
<sequence>MSQTCGGSESHGITSFVNTGPIIDSMMLIADNHWMTVRGRINLFDVWDLPDNGGHGEQAVKSVRQWSHVQPHVHQTKDNIFFGSLDCYTYGVPSLNRMGGEHVTPTPHIWEDWQIDILERYLPDYKSKKTVGAWVAIMGKVLTKFKGRSESGDGGGAKMRKQWFALKSRVRKPKEIKIRSMNWNFWTVAAVQKKLEIKDAQQMLSGDGEIKFGSFQVGLNSVLSNMGESEIEELKETARWWNLEGPPDEEKQRSTPYAHFLKSSKHWLFAASQWNFSRKPNHDSERWVENPPQLMLAGTTGHEAFSAISSSPFCPVVLASRSLADPECEDDKLRAYLNMILQFPVIQRLEAWVRRLRHHFTHAVDNAQAFKALRGDNFSLS</sequence>
<dbReference type="InParanoid" id="B0DR47"/>
<accession>B0DR47</accession>
<organism evidence="2">
    <name type="scientific">Laccaria bicolor (strain S238N-H82 / ATCC MYA-4686)</name>
    <name type="common">Bicoloured deceiver</name>
    <name type="synonym">Laccaria laccata var. bicolor</name>
    <dbReference type="NCBI Taxonomy" id="486041"/>
    <lineage>
        <taxon>Eukaryota</taxon>
        <taxon>Fungi</taxon>
        <taxon>Dikarya</taxon>
        <taxon>Basidiomycota</taxon>
        <taxon>Agaricomycotina</taxon>
        <taxon>Agaricomycetes</taxon>
        <taxon>Agaricomycetidae</taxon>
        <taxon>Agaricales</taxon>
        <taxon>Agaricineae</taxon>
        <taxon>Hydnangiaceae</taxon>
        <taxon>Laccaria</taxon>
    </lineage>
</organism>
<dbReference type="AlphaFoldDB" id="B0DR47"/>
<dbReference type="KEGG" id="lbc:LACBIDRAFT_331947"/>
<dbReference type="RefSeq" id="XP_001886358.1">
    <property type="nucleotide sequence ID" value="XM_001886323.1"/>
</dbReference>
<protein>
    <submittedName>
        <fullName evidence="1">Predicted protein</fullName>
    </submittedName>
</protein>
<dbReference type="HOGENOM" id="CLU_725755_0_0_1"/>
<dbReference type="GeneID" id="6082039"/>